<proteinExistence type="predicted"/>
<dbReference type="EMBL" id="BARV01029277">
    <property type="protein sequence ID" value="GAI43122.1"/>
    <property type="molecule type" value="Genomic_DNA"/>
</dbReference>
<reference evidence="1" key="1">
    <citation type="journal article" date="2014" name="Front. Microbiol.">
        <title>High frequency of phylogenetically diverse reductive dehalogenase-homologous genes in deep subseafloor sedimentary metagenomes.</title>
        <authorList>
            <person name="Kawai M."/>
            <person name="Futagami T."/>
            <person name="Toyoda A."/>
            <person name="Takaki Y."/>
            <person name="Nishi S."/>
            <person name="Hori S."/>
            <person name="Arai W."/>
            <person name="Tsubouchi T."/>
            <person name="Morono Y."/>
            <person name="Uchiyama I."/>
            <person name="Ito T."/>
            <person name="Fujiyama A."/>
            <person name="Inagaki F."/>
            <person name="Takami H."/>
        </authorList>
    </citation>
    <scope>NUCLEOTIDE SEQUENCE</scope>
    <source>
        <strain evidence="1">Expedition CK06-06</strain>
    </source>
</reference>
<dbReference type="AlphaFoldDB" id="X1NGH3"/>
<feature type="non-terminal residue" evidence="1">
    <location>
        <position position="1"/>
    </location>
</feature>
<gene>
    <name evidence="1" type="ORF">S06H3_46713</name>
</gene>
<accession>X1NGH3</accession>
<comment type="caution">
    <text evidence="1">The sequence shown here is derived from an EMBL/GenBank/DDBJ whole genome shotgun (WGS) entry which is preliminary data.</text>
</comment>
<evidence type="ECO:0000313" key="1">
    <source>
        <dbReference type="EMBL" id="GAI43122.1"/>
    </source>
</evidence>
<sequence>LVPSPPRQPNQDLLDTIDELGARLTEVEGAVKSLWDELNKYG</sequence>
<name>X1NGH3_9ZZZZ</name>
<organism evidence="1">
    <name type="scientific">marine sediment metagenome</name>
    <dbReference type="NCBI Taxonomy" id="412755"/>
    <lineage>
        <taxon>unclassified sequences</taxon>
        <taxon>metagenomes</taxon>
        <taxon>ecological metagenomes</taxon>
    </lineage>
</organism>
<protein>
    <submittedName>
        <fullName evidence="1">Uncharacterized protein</fullName>
    </submittedName>
</protein>